<comment type="caution">
    <text evidence="3">The sequence shown here is derived from an EMBL/GenBank/DDBJ whole genome shotgun (WGS) entry which is preliminary data.</text>
</comment>
<evidence type="ECO:0000313" key="3">
    <source>
        <dbReference type="EMBL" id="PJJ71863.1"/>
    </source>
</evidence>
<dbReference type="EMBL" id="PGFF01000001">
    <property type="protein sequence ID" value="PJJ71863.1"/>
    <property type="molecule type" value="Genomic_DNA"/>
</dbReference>
<feature type="domain" description="NADP-dependent oxidoreductase" evidence="2">
    <location>
        <begin position="18"/>
        <end position="317"/>
    </location>
</feature>
<protein>
    <submittedName>
        <fullName evidence="3">Aryl-alcohol dehydrogenase (NADP+)</fullName>
    </submittedName>
</protein>
<dbReference type="SUPFAM" id="SSF51430">
    <property type="entry name" value="NAD(P)-linked oxidoreductase"/>
    <property type="match status" value="1"/>
</dbReference>
<dbReference type="GO" id="GO:0016491">
    <property type="term" value="F:oxidoreductase activity"/>
    <property type="evidence" value="ECO:0007669"/>
    <property type="project" value="UniProtKB-KW"/>
</dbReference>
<keyword evidence="4" id="KW-1185">Reference proteome</keyword>
<sequence>MEYRNLGASGTVVSVHALGTMTFGAEADEKTSHAILDRYLERGGNLVDTADVYSAGVSEEIIGRWLSARSGIRDQVVIATKGRFPMGEGPNDHGTSARHLRVALDASLRRLGVEHIDLYQMHAWDALTPIEETLRFLDDAISSGRIGAYGFSNYLGWQITKAVHRADARGWAPPVTLQPQYNLLVRDIEHEVVPACLDAGIGLLPWSPLAGGWLSGKYRRDEPPRGATRLGENPERGMEAWAARNADERTWRVIDTVDAIASETGSTAARVALAWLAQRPVVTSVILGARTIEQLDDNLAAAELHLDDEAMTRLTEASAPRIDDYPYGTAGVAQRERRIGGGRG</sequence>
<dbReference type="InterPro" id="IPR050523">
    <property type="entry name" value="AKR_Detox_Biosynth"/>
</dbReference>
<evidence type="ECO:0000256" key="1">
    <source>
        <dbReference type="ARBA" id="ARBA00023002"/>
    </source>
</evidence>
<evidence type="ECO:0000259" key="2">
    <source>
        <dbReference type="Pfam" id="PF00248"/>
    </source>
</evidence>
<dbReference type="InterPro" id="IPR023210">
    <property type="entry name" value="NADP_OxRdtase_dom"/>
</dbReference>
<dbReference type="AlphaFoldDB" id="A0A2M9CIX6"/>
<dbReference type="Proteomes" id="UP000228758">
    <property type="component" value="Unassembled WGS sequence"/>
</dbReference>
<dbReference type="PANTHER" id="PTHR43364:SF4">
    <property type="entry name" value="NAD(P)-LINKED OXIDOREDUCTASE SUPERFAMILY PROTEIN"/>
    <property type="match status" value="1"/>
</dbReference>
<keyword evidence="1" id="KW-0560">Oxidoreductase</keyword>
<accession>A0A2M9CIX6</accession>
<reference evidence="3 4" key="1">
    <citation type="submission" date="2017-11" db="EMBL/GenBank/DDBJ databases">
        <title>Genomic Encyclopedia of Archaeal and Bacterial Type Strains, Phase II (KMG-II): From Individual Species to Whole Genera.</title>
        <authorList>
            <person name="Goeker M."/>
        </authorList>
    </citation>
    <scope>NUCLEOTIDE SEQUENCE [LARGE SCALE GENOMIC DNA]</scope>
    <source>
        <strain evidence="3 4">DSM 27393</strain>
    </source>
</reference>
<gene>
    <name evidence="3" type="ORF">CLV46_1417</name>
</gene>
<organism evidence="3 4">
    <name type="scientific">Diaminobutyricimonas aerilata</name>
    <dbReference type="NCBI Taxonomy" id="1162967"/>
    <lineage>
        <taxon>Bacteria</taxon>
        <taxon>Bacillati</taxon>
        <taxon>Actinomycetota</taxon>
        <taxon>Actinomycetes</taxon>
        <taxon>Micrococcales</taxon>
        <taxon>Microbacteriaceae</taxon>
        <taxon>Diaminobutyricimonas</taxon>
    </lineage>
</organism>
<dbReference type="RefSeq" id="WP_100364120.1">
    <property type="nucleotide sequence ID" value="NZ_PGFF01000001.1"/>
</dbReference>
<proteinExistence type="predicted"/>
<name>A0A2M9CIX6_9MICO</name>
<evidence type="ECO:0000313" key="4">
    <source>
        <dbReference type="Proteomes" id="UP000228758"/>
    </source>
</evidence>
<dbReference type="FunFam" id="3.20.20.100:FF:000004">
    <property type="entry name" value="Oxidoreductase, aldo/keto reductase"/>
    <property type="match status" value="1"/>
</dbReference>
<dbReference type="PANTHER" id="PTHR43364">
    <property type="entry name" value="NADH-SPECIFIC METHYLGLYOXAL REDUCTASE-RELATED"/>
    <property type="match status" value="1"/>
</dbReference>
<dbReference type="OrthoDB" id="9768793at2"/>
<dbReference type="Gene3D" id="3.20.20.100">
    <property type="entry name" value="NADP-dependent oxidoreductase domain"/>
    <property type="match status" value="1"/>
</dbReference>
<dbReference type="InterPro" id="IPR036812">
    <property type="entry name" value="NAD(P)_OxRdtase_dom_sf"/>
</dbReference>
<dbReference type="Pfam" id="PF00248">
    <property type="entry name" value="Aldo_ket_red"/>
    <property type="match status" value="1"/>
</dbReference>
<dbReference type="GO" id="GO:0005829">
    <property type="term" value="C:cytosol"/>
    <property type="evidence" value="ECO:0007669"/>
    <property type="project" value="TreeGrafter"/>
</dbReference>